<comment type="catalytic activity">
    <reaction evidence="7">
        <text>myo-inositol(out) + H(+)(out) = myo-inositol(in) + H(+)(in)</text>
        <dbReference type="Rhea" id="RHEA:60364"/>
        <dbReference type="ChEBI" id="CHEBI:15378"/>
        <dbReference type="ChEBI" id="CHEBI:17268"/>
    </reaction>
</comment>
<dbReference type="InterPro" id="IPR020846">
    <property type="entry name" value="MFS_dom"/>
</dbReference>
<dbReference type="SUPFAM" id="SSF103473">
    <property type="entry name" value="MFS general substrate transporter"/>
    <property type="match status" value="1"/>
</dbReference>
<evidence type="ECO:0000313" key="11">
    <source>
        <dbReference type="Proteomes" id="UP001176059"/>
    </source>
</evidence>
<evidence type="ECO:0000256" key="1">
    <source>
        <dbReference type="ARBA" id="ARBA00004141"/>
    </source>
</evidence>
<feature type="transmembrane region" description="Helical" evidence="8">
    <location>
        <begin position="345"/>
        <end position="365"/>
    </location>
</feature>
<feature type="transmembrane region" description="Helical" evidence="8">
    <location>
        <begin position="94"/>
        <end position="114"/>
    </location>
</feature>
<feature type="transmembrane region" description="Helical" evidence="8">
    <location>
        <begin position="459"/>
        <end position="478"/>
    </location>
</feature>
<feature type="transmembrane region" description="Helical" evidence="8">
    <location>
        <begin position="385"/>
        <end position="405"/>
    </location>
</feature>
<comment type="caution">
    <text evidence="10">The sequence shown here is derived from an EMBL/GenBank/DDBJ whole genome shotgun (WGS) entry which is preliminary data.</text>
</comment>
<comment type="similarity">
    <text evidence="2">Belongs to the major facilitator superfamily. Sugar transporter (TC 2.A.1.1) family.</text>
</comment>
<dbReference type="PRINTS" id="PR00171">
    <property type="entry name" value="SUGRTRNSPORT"/>
</dbReference>
<evidence type="ECO:0000259" key="9">
    <source>
        <dbReference type="PROSITE" id="PS50850"/>
    </source>
</evidence>
<proteinExistence type="inferred from homology"/>
<evidence type="ECO:0000256" key="2">
    <source>
        <dbReference type="ARBA" id="ARBA00010992"/>
    </source>
</evidence>
<dbReference type="GO" id="GO:0016020">
    <property type="term" value="C:membrane"/>
    <property type="evidence" value="ECO:0007669"/>
    <property type="project" value="UniProtKB-SubCell"/>
</dbReference>
<feature type="transmembrane region" description="Helical" evidence="8">
    <location>
        <begin position="120"/>
        <end position="137"/>
    </location>
</feature>
<gene>
    <name evidence="10" type="ORF">DFJ43DRAFT_261249</name>
</gene>
<dbReference type="Gene3D" id="1.20.1250.20">
    <property type="entry name" value="MFS general substrate transporter like domains"/>
    <property type="match status" value="1"/>
</dbReference>
<feature type="transmembrane region" description="Helical" evidence="8">
    <location>
        <begin position="183"/>
        <end position="203"/>
    </location>
</feature>
<dbReference type="PANTHER" id="PTHR23503">
    <property type="entry name" value="SOLUTE CARRIER FAMILY 2"/>
    <property type="match status" value="1"/>
</dbReference>
<organism evidence="10 11">
    <name type="scientific">Lentinula guzmanii</name>
    <dbReference type="NCBI Taxonomy" id="2804957"/>
    <lineage>
        <taxon>Eukaryota</taxon>
        <taxon>Fungi</taxon>
        <taxon>Dikarya</taxon>
        <taxon>Basidiomycota</taxon>
        <taxon>Agaricomycotina</taxon>
        <taxon>Agaricomycetes</taxon>
        <taxon>Agaricomycetidae</taxon>
        <taxon>Agaricales</taxon>
        <taxon>Marasmiineae</taxon>
        <taxon>Omphalotaceae</taxon>
        <taxon>Lentinula</taxon>
    </lineage>
</organism>
<keyword evidence="3" id="KW-0813">Transport</keyword>
<feature type="transmembrane region" description="Helical" evidence="8">
    <location>
        <begin position="7"/>
        <end position="27"/>
    </location>
</feature>
<dbReference type="Proteomes" id="UP001176059">
    <property type="component" value="Unassembled WGS sequence"/>
</dbReference>
<dbReference type="InterPro" id="IPR045263">
    <property type="entry name" value="GLUT"/>
</dbReference>
<keyword evidence="5 8" id="KW-1133">Transmembrane helix</keyword>
<sequence length="483" mass="51349">MSSAESLSLYGWLVIGWITATPFSYGYHISVLNQLHSVLACEPSLVANNLPTCFELNDFTFSAVTSVFNLGGLLGSAQANVLMEKYGRRGTARISAGFTALGSAIMGLSGSVAILGIGRFMTGIGSGIGICLAPLYIAEIAPKTIASTLGVLTQLGIVLGIFLTQLLGVYFSSPDAGPNAWRLVLFFSFAVAFIQVLMTGFMVESPRYLRSKSLRAGEEARAIETRIWGHGHGHGVGGDSATSPLLEEHDPEAHPAVPHGNLTALTSSQVLFKTPADVRIPLLLMCCAMIGQQFSGINAVLYYSNDILSQALPELGKYVSLGITIVNVIMTFPPIFLIEKLGRKSLLFFSVAGAIVSLTVLGIALNFAGAAGSTGPTAWTTVSSVFIVFFVMSFATGLGPVPFIMISEISPFYAVSALSTISLTLNWLSNFCVSLLFLPLRNALSGGAPGDPHHDPGKVGRVFWVFAVILALVMSVVWRKWRA</sequence>
<reference evidence="10" key="2">
    <citation type="journal article" date="2023" name="Proc. Natl. Acad. Sci. U.S.A.">
        <title>A global phylogenomic analysis of the shiitake genus Lentinula.</title>
        <authorList>
            <person name="Sierra-Patev S."/>
            <person name="Min B."/>
            <person name="Naranjo-Ortiz M."/>
            <person name="Looney B."/>
            <person name="Konkel Z."/>
            <person name="Slot J.C."/>
            <person name="Sakamoto Y."/>
            <person name="Steenwyk J.L."/>
            <person name="Rokas A."/>
            <person name="Carro J."/>
            <person name="Camarero S."/>
            <person name="Ferreira P."/>
            <person name="Molpeceres G."/>
            <person name="Ruiz-Duenas F.J."/>
            <person name="Serrano A."/>
            <person name="Henrissat B."/>
            <person name="Drula E."/>
            <person name="Hughes K.W."/>
            <person name="Mata J.L."/>
            <person name="Ishikawa N.K."/>
            <person name="Vargas-Isla R."/>
            <person name="Ushijima S."/>
            <person name="Smith C.A."/>
            <person name="Donoghue J."/>
            <person name="Ahrendt S."/>
            <person name="Andreopoulos W."/>
            <person name="He G."/>
            <person name="LaButti K."/>
            <person name="Lipzen A."/>
            <person name="Ng V."/>
            <person name="Riley R."/>
            <person name="Sandor L."/>
            <person name="Barry K."/>
            <person name="Martinez A.T."/>
            <person name="Xiao Y."/>
            <person name="Gibbons J.G."/>
            <person name="Terashima K."/>
            <person name="Grigoriev I.V."/>
            <person name="Hibbett D."/>
        </authorList>
    </citation>
    <scope>NUCLEOTIDE SEQUENCE</scope>
    <source>
        <strain evidence="10">ET3784</strain>
    </source>
</reference>
<dbReference type="InterPro" id="IPR005828">
    <property type="entry name" value="MFS_sugar_transport-like"/>
</dbReference>
<dbReference type="AlphaFoldDB" id="A0AA38N4W5"/>
<feature type="transmembrane region" description="Helical" evidence="8">
    <location>
        <begin position="59"/>
        <end position="82"/>
    </location>
</feature>
<evidence type="ECO:0000256" key="3">
    <source>
        <dbReference type="ARBA" id="ARBA00022448"/>
    </source>
</evidence>
<comment type="subcellular location">
    <subcellularLocation>
        <location evidence="1">Membrane</location>
        <topology evidence="1">Multi-pass membrane protein</topology>
    </subcellularLocation>
</comment>
<accession>A0AA38N4W5</accession>
<dbReference type="PANTHER" id="PTHR23503:SF8">
    <property type="entry name" value="FACILITATED GLUCOSE TRANSPORTER PROTEIN 1"/>
    <property type="match status" value="1"/>
</dbReference>
<evidence type="ECO:0000256" key="8">
    <source>
        <dbReference type="SAM" id="Phobius"/>
    </source>
</evidence>
<keyword evidence="11" id="KW-1185">Reference proteome</keyword>
<dbReference type="Pfam" id="PF00083">
    <property type="entry name" value="Sugar_tr"/>
    <property type="match status" value="1"/>
</dbReference>
<evidence type="ECO:0000256" key="5">
    <source>
        <dbReference type="ARBA" id="ARBA00022989"/>
    </source>
</evidence>
<keyword evidence="6 8" id="KW-0472">Membrane</keyword>
<feature type="transmembrane region" description="Helical" evidence="8">
    <location>
        <begin position="315"/>
        <end position="338"/>
    </location>
</feature>
<dbReference type="InterPro" id="IPR003663">
    <property type="entry name" value="Sugar/inositol_transpt"/>
</dbReference>
<evidence type="ECO:0000313" key="10">
    <source>
        <dbReference type="EMBL" id="KAJ3737416.1"/>
    </source>
</evidence>
<dbReference type="InterPro" id="IPR036259">
    <property type="entry name" value="MFS_trans_sf"/>
</dbReference>
<feature type="transmembrane region" description="Helical" evidence="8">
    <location>
        <begin position="282"/>
        <end position="303"/>
    </location>
</feature>
<evidence type="ECO:0000256" key="6">
    <source>
        <dbReference type="ARBA" id="ARBA00023136"/>
    </source>
</evidence>
<protein>
    <submittedName>
        <fullName evidence="10">General substrate transporter</fullName>
    </submittedName>
</protein>
<dbReference type="PROSITE" id="PS50850">
    <property type="entry name" value="MFS"/>
    <property type="match status" value="1"/>
</dbReference>
<feature type="domain" description="Major facilitator superfamily (MFS) profile" evidence="9">
    <location>
        <begin position="14"/>
        <end position="483"/>
    </location>
</feature>
<dbReference type="EMBL" id="JANVFO010000002">
    <property type="protein sequence ID" value="KAJ3737416.1"/>
    <property type="molecule type" value="Genomic_DNA"/>
</dbReference>
<feature type="transmembrane region" description="Helical" evidence="8">
    <location>
        <begin position="149"/>
        <end position="171"/>
    </location>
</feature>
<name>A0AA38N4W5_9AGAR</name>
<reference evidence="10" key="1">
    <citation type="submission" date="2022-08" db="EMBL/GenBank/DDBJ databases">
        <authorList>
            <consortium name="DOE Joint Genome Institute"/>
            <person name="Min B."/>
            <person name="Sierra-Patev S."/>
            <person name="Naranjo-Ortiz M."/>
            <person name="Looney B."/>
            <person name="Konkel Z."/>
            <person name="Slot J.C."/>
            <person name="Sakamoto Y."/>
            <person name="Steenwyk J.L."/>
            <person name="Rokas A."/>
            <person name="Carro J."/>
            <person name="Camarero S."/>
            <person name="Ferreira P."/>
            <person name="Molpeceres G."/>
            <person name="Ruiz-duenas F.J."/>
            <person name="Serrano A."/>
            <person name="Henrissat B."/>
            <person name="Drula E."/>
            <person name="Hughes K.W."/>
            <person name="Mata J.L."/>
            <person name="Ishikawa N.K."/>
            <person name="Vargas-Isla R."/>
            <person name="Ushijima S."/>
            <person name="Smith C.A."/>
            <person name="Ahrendt S."/>
            <person name="Andreopoulos W."/>
            <person name="He G."/>
            <person name="LaButti K."/>
            <person name="Lipzen A."/>
            <person name="Ng V."/>
            <person name="Riley R."/>
            <person name="Sandor L."/>
            <person name="Barry K."/>
            <person name="Martinez A.T."/>
            <person name="Xiao Y."/>
            <person name="Gibbons J.G."/>
            <person name="Terashima K."/>
            <person name="Hibbett D.S."/>
            <person name="Grigoriev I.V."/>
        </authorList>
    </citation>
    <scope>NUCLEOTIDE SEQUENCE</scope>
    <source>
        <strain evidence="10">ET3784</strain>
    </source>
</reference>
<evidence type="ECO:0000256" key="7">
    <source>
        <dbReference type="ARBA" id="ARBA00049119"/>
    </source>
</evidence>
<evidence type="ECO:0000256" key="4">
    <source>
        <dbReference type="ARBA" id="ARBA00022692"/>
    </source>
</evidence>
<keyword evidence="4 8" id="KW-0812">Transmembrane</keyword>
<feature type="transmembrane region" description="Helical" evidence="8">
    <location>
        <begin position="412"/>
        <end position="439"/>
    </location>
</feature>
<dbReference type="GO" id="GO:0015149">
    <property type="term" value="F:hexose transmembrane transporter activity"/>
    <property type="evidence" value="ECO:0007669"/>
    <property type="project" value="TreeGrafter"/>
</dbReference>